<feature type="compositionally biased region" description="Polar residues" evidence="1">
    <location>
        <begin position="1"/>
        <end position="28"/>
    </location>
</feature>
<dbReference type="Proteomes" id="UP001152622">
    <property type="component" value="Chromosome 6"/>
</dbReference>
<comment type="caution">
    <text evidence="2">The sequence shown here is derived from an EMBL/GenBank/DDBJ whole genome shotgun (WGS) entry which is preliminary data.</text>
</comment>
<gene>
    <name evidence="2" type="ORF">SKAU_G00203270</name>
</gene>
<feature type="region of interest" description="Disordered" evidence="1">
    <location>
        <begin position="1"/>
        <end position="35"/>
    </location>
</feature>
<evidence type="ECO:0000313" key="2">
    <source>
        <dbReference type="EMBL" id="KAJ8357533.1"/>
    </source>
</evidence>
<keyword evidence="3" id="KW-1185">Reference proteome</keyword>
<name>A0A9Q1IYE8_SYNKA</name>
<reference evidence="2" key="1">
    <citation type="journal article" date="2023" name="Science">
        <title>Genome structures resolve the early diversification of teleost fishes.</title>
        <authorList>
            <person name="Parey E."/>
            <person name="Louis A."/>
            <person name="Montfort J."/>
            <person name="Bouchez O."/>
            <person name="Roques C."/>
            <person name="Iampietro C."/>
            <person name="Lluch J."/>
            <person name="Castinel A."/>
            <person name="Donnadieu C."/>
            <person name="Desvignes T."/>
            <person name="Floi Bucao C."/>
            <person name="Jouanno E."/>
            <person name="Wen M."/>
            <person name="Mejri S."/>
            <person name="Dirks R."/>
            <person name="Jansen H."/>
            <person name="Henkel C."/>
            <person name="Chen W.J."/>
            <person name="Zahm M."/>
            <person name="Cabau C."/>
            <person name="Klopp C."/>
            <person name="Thompson A.W."/>
            <person name="Robinson-Rechavi M."/>
            <person name="Braasch I."/>
            <person name="Lecointre G."/>
            <person name="Bobe J."/>
            <person name="Postlethwait J.H."/>
            <person name="Berthelot C."/>
            <person name="Roest Crollius H."/>
            <person name="Guiguen Y."/>
        </authorList>
    </citation>
    <scope>NUCLEOTIDE SEQUENCE</scope>
    <source>
        <strain evidence="2">WJC10195</strain>
    </source>
</reference>
<evidence type="ECO:0000313" key="3">
    <source>
        <dbReference type="Proteomes" id="UP001152622"/>
    </source>
</evidence>
<organism evidence="2 3">
    <name type="scientific">Synaphobranchus kaupii</name>
    <name type="common">Kaup's arrowtooth eel</name>
    <dbReference type="NCBI Taxonomy" id="118154"/>
    <lineage>
        <taxon>Eukaryota</taxon>
        <taxon>Metazoa</taxon>
        <taxon>Chordata</taxon>
        <taxon>Craniata</taxon>
        <taxon>Vertebrata</taxon>
        <taxon>Euteleostomi</taxon>
        <taxon>Actinopterygii</taxon>
        <taxon>Neopterygii</taxon>
        <taxon>Teleostei</taxon>
        <taxon>Anguilliformes</taxon>
        <taxon>Synaphobranchidae</taxon>
        <taxon>Synaphobranchus</taxon>
    </lineage>
</organism>
<evidence type="ECO:0000256" key="1">
    <source>
        <dbReference type="SAM" id="MobiDB-lite"/>
    </source>
</evidence>
<proteinExistence type="predicted"/>
<feature type="region of interest" description="Disordered" evidence="1">
    <location>
        <begin position="164"/>
        <end position="185"/>
    </location>
</feature>
<dbReference type="AlphaFoldDB" id="A0A9Q1IYE8"/>
<protein>
    <submittedName>
        <fullName evidence="2">Uncharacterized protein</fullName>
    </submittedName>
</protein>
<dbReference type="EMBL" id="JAINUF010000006">
    <property type="protein sequence ID" value="KAJ8357533.1"/>
    <property type="molecule type" value="Genomic_DNA"/>
</dbReference>
<sequence length="231" mass="25534">MPVYGTISQNHRQSTSANITSEQNNRTPLTKVRRSSPRQLQLTTLLDASPSEAERNAFLFLLFKTALGLGTHFSTSLSHTAVSRLRRVKVLLKQQVSAARLGESEAGICVLPRPALFQRKWNSPSHLGTAQSLTRFMRCGADWSKGGEGRPRLAELYEEAALQRRRQAGARGQGPSSGTPGAINHITAGLTYKGHGTQHRPGKQDLFSHERAQPYRFSTLSITQEMSRSTR</sequence>
<accession>A0A9Q1IYE8</accession>